<dbReference type="AlphaFoldDB" id="A0A1J5R655"/>
<evidence type="ECO:0000256" key="6">
    <source>
        <dbReference type="ARBA" id="ARBA00022842"/>
    </source>
</evidence>
<gene>
    <name evidence="9" type="primary">fitB_5</name>
    <name evidence="9" type="ORF">GALL_329870</name>
</gene>
<dbReference type="PANTHER" id="PTHR33653:SF1">
    <property type="entry name" value="RIBONUCLEASE VAPC2"/>
    <property type="match status" value="1"/>
</dbReference>
<evidence type="ECO:0000313" key="9">
    <source>
        <dbReference type="EMBL" id="OIQ85195.1"/>
    </source>
</evidence>
<dbReference type="HAMAP" id="MF_00265">
    <property type="entry name" value="VapC_Nob1"/>
    <property type="match status" value="1"/>
</dbReference>
<dbReference type="InterPro" id="IPR029060">
    <property type="entry name" value="PIN-like_dom_sf"/>
</dbReference>
<dbReference type="Pfam" id="PF01850">
    <property type="entry name" value="PIN"/>
    <property type="match status" value="1"/>
</dbReference>
<evidence type="ECO:0000259" key="8">
    <source>
        <dbReference type="Pfam" id="PF01850"/>
    </source>
</evidence>
<evidence type="ECO:0000256" key="4">
    <source>
        <dbReference type="ARBA" id="ARBA00022723"/>
    </source>
</evidence>
<keyword evidence="3" id="KW-0540">Nuclease</keyword>
<dbReference type="GO" id="GO:0004540">
    <property type="term" value="F:RNA nuclease activity"/>
    <property type="evidence" value="ECO:0007669"/>
    <property type="project" value="InterPro"/>
</dbReference>
<sequence>MIVLDTNVLSELLRPTPARQVETWLSAQDGSEIYFTAIGEAELRHGVAIMPAGKRRAELSKAIEGVLSEDFRDRILPFDRAAARAYAAIAAQRRAAGRPISQFDCQICAIAHANDAAIATRNTCDFQGCGVVVINPWDDDASP</sequence>
<evidence type="ECO:0000256" key="3">
    <source>
        <dbReference type="ARBA" id="ARBA00022722"/>
    </source>
</evidence>
<keyword evidence="2" id="KW-1277">Toxin-antitoxin system</keyword>
<keyword evidence="6" id="KW-0460">Magnesium</keyword>
<accession>A0A1J5R655</accession>
<proteinExistence type="inferred from homology"/>
<keyword evidence="5 9" id="KW-0378">Hydrolase</keyword>
<dbReference type="EMBL" id="MLJW01000562">
    <property type="protein sequence ID" value="OIQ85195.1"/>
    <property type="molecule type" value="Genomic_DNA"/>
</dbReference>
<dbReference type="GO" id="GO:0046872">
    <property type="term" value="F:metal ion binding"/>
    <property type="evidence" value="ECO:0007669"/>
    <property type="project" value="UniProtKB-KW"/>
</dbReference>
<reference evidence="9" key="1">
    <citation type="submission" date="2016-10" db="EMBL/GenBank/DDBJ databases">
        <title>Sequence of Gallionella enrichment culture.</title>
        <authorList>
            <person name="Poehlein A."/>
            <person name="Muehling M."/>
            <person name="Daniel R."/>
        </authorList>
    </citation>
    <scope>NUCLEOTIDE SEQUENCE</scope>
</reference>
<comment type="cofactor">
    <cofactor evidence="1">
        <name>Mg(2+)</name>
        <dbReference type="ChEBI" id="CHEBI:18420"/>
    </cofactor>
</comment>
<dbReference type="GO" id="GO:0016787">
    <property type="term" value="F:hydrolase activity"/>
    <property type="evidence" value="ECO:0007669"/>
    <property type="project" value="UniProtKB-KW"/>
</dbReference>
<dbReference type="InterPro" id="IPR050556">
    <property type="entry name" value="Type_II_TA_system_RNase"/>
</dbReference>
<evidence type="ECO:0000256" key="1">
    <source>
        <dbReference type="ARBA" id="ARBA00001946"/>
    </source>
</evidence>
<dbReference type="InterPro" id="IPR022907">
    <property type="entry name" value="VapC_family"/>
</dbReference>
<dbReference type="CDD" id="cd18731">
    <property type="entry name" value="PIN_NgFitB-like"/>
    <property type="match status" value="1"/>
</dbReference>
<dbReference type="Gene3D" id="3.40.50.1010">
    <property type="entry name" value="5'-nuclease"/>
    <property type="match status" value="1"/>
</dbReference>
<evidence type="ECO:0000256" key="2">
    <source>
        <dbReference type="ARBA" id="ARBA00022649"/>
    </source>
</evidence>
<evidence type="ECO:0000256" key="7">
    <source>
        <dbReference type="ARBA" id="ARBA00038093"/>
    </source>
</evidence>
<protein>
    <submittedName>
        <fullName evidence="9">Toxin FitB</fullName>
        <ecNumber evidence="9">3.1.-.-</ecNumber>
    </submittedName>
</protein>
<dbReference type="EC" id="3.1.-.-" evidence="9"/>
<comment type="similarity">
    <text evidence="7">Belongs to the PINc/VapC protein family.</text>
</comment>
<feature type="domain" description="PIN" evidence="8">
    <location>
        <begin position="2"/>
        <end position="123"/>
    </location>
</feature>
<dbReference type="InterPro" id="IPR002716">
    <property type="entry name" value="PIN_dom"/>
</dbReference>
<dbReference type="SUPFAM" id="SSF88723">
    <property type="entry name" value="PIN domain-like"/>
    <property type="match status" value="1"/>
</dbReference>
<dbReference type="PANTHER" id="PTHR33653">
    <property type="entry name" value="RIBONUCLEASE VAPC2"/>
    <property type="match status" value="1"/>
</dbReference>
<evidence type="ECO:0000256" key="5">
    <source>
        <dbReference type="ARBA" id="ARBA00022801"/>
    </source>
</evidence>
<keyword evidence="4" id="KW-0479">Metal-binding</keyword>
<organism evidence="9">
    <name type="scientific">mine drainage metagenome</name>
    <dbReference type="NCBI Taxonomy" id="410659"/>
    <lineage>
        <taxon>unclassified sequences</taxon>
        <taxon>metagenomes</taxon>
        <taxon>ecological metagenomes</taxon>
    </lineage>
</organism>
<name>A0A1J5R655_9ZZZZ</name>
<comment type="caution">
    <text evidence="9">The sequence shown here is derived from an EMBL/GenBank/DDBJ whole genome shotgun (WGS) entry which is preliminary data.</text>
</comment>